<comment type="caution">
    <text evidence="7">The sequence shown here is derived from an EMBL/GenBank/DDBJ whole genome shotgun (WGS) entry which is preliminary data.</text>
</comment>
<keyword evidence="5" id="KW-0175">Coiled coil</keyword>
<evidence type="ECO:0000256" key="1">
    <source>
        <dbReference type="ARBA" id="ARBA00023015"/>
    </source>
</evidence>
<dbReference type="InterPro" id="IPR005033">
    <property type="entry name" value="YEATS"/>
</dbReference>
<dbReference type="AlphaFoldDB" id="A0A8X7QCC4"/>
<evidence type="ECO:0000256" key="2">
    <source>
        <dbReference type="ARBA" id="ARBA00023163"/>
    </source>
</evidence>
<dbReference type="Proteomes" id="UP000886595">
    <property type="component" value="Unassembled WGS sequence"/>
</dbReference>
<reference evidence="7 8" key="1">
    <citation type="submission" date="2020-02" db="EMBL/GenBank/DDBJ databases">
        <authorList>
            <person name="Ma Q."/>
            <person name="Huang Y."/>
            <person name="Song X."/>
            <person name="Pei D."/>
        </authorList>
    </citation>
    <scope>NUCLEOTIDE SEQUENCE [LARGE SCALE GENOMIC DNA]</scope>
    <source>
        <strain evidence="7">Sxm20200214</strain>
        <tissue evidence="7">Leaf</tissue>
    </source>
</reference>
<evidence type="ECO:0000313" key="7">
    <source>
        <dbReference type="EMBL" id="KAG2266742.1"/>
    </source>
</evidence>
<dbReference type="GO" id="GO:0006355">
    <property type="term" value="P:regulation of DNA-templated transcription"/>
    <property type="evidence" value="ECO:0007669"/>
    <property type="project" value="InterPro"/>
</dbReference>
<keyword evidence="2" id="KW-0804">Transcription</keyword>
<organism evidence="7 8">
    <name type="scientific">Brassica carinata</name>
    <name type="common">Ethiopian mustard</name>
    <name type="synonym">Abyssinian cabbage</name>
    <dbReference type="NCBI Taxonomy" id="52824"/>
    <lineage>
        <taxon>Eukaryota</taxon>
        <taxon>Viridiplantae</taxon>
        <taxon>Streptophyta</taxon>
        <taxon>Embryophyta</taxon>
        <taxon>Tracheophyta</taxon>
        <taxon>Spermatophyta</taxon>
        <taxon>Magnoliopsida</taxon>
        <taxon>eudicotyledons</taxon>
        <taxon>Gunneridae</taxon>
        <taxon>Pentapetalae</taxon>
        <taxon>rosids</taxon>
        <taxon>malvids</taxon>
        <taxon>Brassicales</taxon>
        <taxon>Brassicaceae</taxon>
        <taxon>Brassiceae</taxon>
        <taxon>Brassica</taxon>
    </lineage>
</organism>
<evidence type="ECO:0000313" key="8">
    <source>
        <dbReference type="Proteomes" id="UP000886595"/>
    </source>
</evidence>
<protein>
    <recommendedName>
        <fullName evidence="6">YEATS domain-containing protein</fullName>
    </recommendedName>
</protein>
<keyword evidence="3 4" id="KW-0539">Nucleus</keyword>
<gene>
    <name evidence="7" type="ORF">Bca52824_073821</name>
</gene>
<feature type="coiled-coil region" evidence="5">
    <location>
        <begin position="251"/>
        <end position="278"/>
    </location>
</feature>
<keyword evidence="8" id="KW-1185">Reference proteome</keyword>
<dbReference type="InterPro" id="IPR038704">
    <property type="entry name" value="YEAST_sf"/>
</dbReference>
<dbReference type="EMBL" id="JAAMPC010000014">
    <property type="protein sequence ID" value="KAG2266742.1"/>
    <property type="molecule type" value="Genomic_DNA"/>
</dbReference>
<dbReference type="Gene3D" id="2.60.40.1970">
    <property type="entry name" value="YEATS domain"/>
    <property type="match status" value="1"/>
</dbReference>
<evidence type="ECO:0000256" key="4">
    <source>
        <dbReference type="PROSITE-ProRule" id="PRU00376"/>
    </source>
</evidence>
<evidence type="ECO:0000256" key="5">
    <source>
        <dbReference type="SAM" id="Coils"/>
    </source>
</evidence>
<keyword evidence="1" id="KW-0805">Transcription regulation</keyword>
<dbReference type="OrthoDB" id="16041at2759"/>
<accession>A0A8X7QCC4</accession>
<feature type="domain" description="YEATS" evidence="6">
    <location>
        <begin position="32"/>
        <end position="176"/>
    </location>
</feature>
<dbReference type="PROSITE" id="PS51037">
    <property type="entry name" value="YEATS"/>
    <property type="match status" value="1"/>
</dbReference>
<dbReference type="PANTHER" id="PTHR47573:SF1">
    <property type="entry name" value="PROTEIN AF-9 HOMOLOG"/>
    <property type="match status" value="1"/>
</dbReference>
<dbReference type="Pfam" id="PF03366">
    <property type="entry name" value="YEATS"/>
    <property type="match status" value="1"/>
</dbReference>
<proteinExistence type="predicted"/>
<evidence type="ECO:0000259" key="6">
    <source>
        <dbReference type="PROSITE" id="PS51037"/>
    </source>
</evidence>
<evidence type="ECO:0000256" key="3">
    <source>
        <dbReference type="ARBA" id="ARBA00023242"/>
    </source>
</evidence>
<dbReference type="InterPro" id="IPR055129">
    <property type="entry name" value="YEATS_dom"/>
</dbReference>
<name>A0A8X7QCC4_BRACI</name>
<sequence length="280" mass="31623">MEDSPVEILSASTPKPRIGIDGGDDNKNWRRRVNGVEVSVPIVCGSIAFFRGKKAKEYRTHNWTVYVRGATNEDLGVVIRKVIFHLHPSFKSPTRVVDSPPFTLSECGWGEFKIDITIFFHADACERKLELSHLLKLNPEIYSGPQSPNVPVVTESYNEIVFPDPFECFLSRVNNHPAVHVSKLPEGLNLPPPGAFLLLSLLNHLLLLVHDFHCNVAGDADDESYYKMKKGDTKDYPLSHWFLKFSDADELFKLTATRQKVQADIAKLKRQLVMVDAQPE</sequence>
<dbReference type="PANTHER" id="PTHR47573">
    <property type="entry name" value="PROTEIN AF-9 HOMOLOG"/>
    <property type="match status" value="1"/>
</dbReference>
<dbReference type="GO" id="GO:0005634">
    <property type="term" value="C:nucleus"/>
    <property type="evidence" value="ECO:0007669"/>
    <property type="project" value="UniProtKB-SubCell"/>
</dbReference>
<dbReference type="CDD" id="cd16910">
    <property type="entry name" value="YEATS_TFIID14_like"/>
    <property type="match status" value="1"/>
</dbReference>
<comment type="subcellular location">
    <subcellularLocation>
        <location evidence="4">Nucleus</location>
    </subcellularLocation>
</comment>